<evidence type="ECO:0000313" key="3">
    <source>
        <dbReference type="Proteomes" id="UP001057381"/>
    </source>
</evidence>
<dbReference type="InterPro" id="IPR006350">
    <property type="entry name" value="Intron_endoG1"/>
</dbReference>
<dbReference type="RefSeq" id="WP_254250534.1">
    <property type="nucleotide sequence ID" value="NZ_CP073809.1"/>
</dbReference>
<dbReference type="InterPro" id="IPR000305">
    <property type="entry name" value="GIY-YIG_endonuc"/>
</dbReference>
<sequence>MMEGKVYCITNKVNKKQYIGITTRDINQRFKEHQKADSIIGKAIRKYGSENFVIQVIDYATSRRELFEKEIHWIALKETFKHGYNLTHGGDGVNNVILLDVKLSEKQKRFVNWVKEQNKKEIDVMNSNSMIQMILINFMQLYLIAERENDKRKIAKNIITLKESFKKAIFDTDVINRDELTSWAV</sequence>
<evidence type="ECO:0000259" key="1">
    <source>
        <dbReference type="PROSITE" id="PS50164"/>
    </source>
</evidence>
<reference evidence="2" key="1">
    <citation type="submission" date="2021-04" db="EMBL/GenBank/DDBJ databases">
        <title>Complete Genome Sequences of Macrococcus spp. from dog and cattle.</title>
        <authorList>
            <person name="Schwendener S."/>
            <person name="Perreten V."/>
        </authorList>
    </citation>
    <scope>NUCLEOTIDE SEQUENCE</scope>
    <source>
        <strain evidence="2">Epi0143-OL</strain>
    </source>
</reference>
<dbReference type="Gene3D" id="3.40.1440.10">
    <property type="entry name" value="GIY-YIG endonuclease"/>
    <property type="match status" value="1"/>
</dbReference>
<feature type="domain" description="GIY-YIG" evidence="1">
    <location>
        <begin position="2"/>
        <end position="86"/>
    </location>
</feature>
<accession>A0A9Q9F282</accession>
<dbReference type="KEGG" id="mequ:KFV11_05245"/>
<dbReference type="Proteomes" id="UP001057381">
    <property type="component" value="Chromosome"/>
</dbReference>
<name>A0A9Q9F282_9STAP</name>
<dbReference type="CDD" id="cd10443">
    <property type="entry name" value="GIY-YIG_HE_Tlr8p_PBC-V_like"/>
    <property type="match status" value="1"/>
</dbReference>
<dbReference type="GO" id="GO:0004519">
    <property type="term" value="F:endonuclease activity"/>
    <property type="evidence" value="ECO:0007669"/>
    <property type="project" value="InterPro"/>
</dbReference>
<dbReference type="AlphaFoldDB" id="A0A9Q9F282"/>
<gene>
    <name evidence="2" type="ORF">KFV11_05245</name>
</gene>
<organism evidence="2 3">
    <name type="scientific">Macrococcus equipercicus</name>
    <dbReference type="NCBI Taxonomy" id="69967"/>
    <lineage>
        <taxon>Bacteria</taxon>
        <taxon>Bacillati</taxon>
        <taxon>Bacillota</taxon>
        <taxon>Bacilli</taxon>
        <taxon>Bacillales</taxon>
        <taxon>Staphylococcaceae</taxon>
        <taxon>Macrococcus</taxon>
    </lineage>
</organism>
<dbReference type="SUPFAM" id="SSF82771">
    <property type="entry name" value="GIY-YIG endonuclease"/>
    <property type="match status" value="1"/>
</dbReference>
<dbReference type="SMART" id="SM00465">
    <property type="entry name" value="GIYc"/>
    <property type="match status" value="1"/>
</dbReference>
<dbReference type="NCBIfam" id="TIGR01453">
    <property type="entry name" value="grpIintron_endo"/>
    <property type="match status" value="1"/>
</dbReference>
<evidence type="ECO:0000313" key="2">
    <source>
        <dbReference type="EMBL" id="UTH14757.1"/>
    </source>
</evidence>
<dbReference type="InterPro" id="IPR035901">
    <property type="entry name" value="GIY-YIG_endonuc_sf"/>
</dbReference>
<dbReference type="EMBL" id="CP073809">
    <property type="protein sequence ID" value="UTH14757.1"/>
    <property type="molecule type" value="Genomic_DNA"/>
</dbReference>
<protein>
    <submittedName>
        <fullName evidence="2">GIY-YIG nuclease family protein</fullName>
    </submittedName>
</protein>
<proteinExistence type="predicted"/>
<dbReference type="Pfam" id="PF01541">
    <property type="entry name" value="GIY-YIG"/>
    <property type="match status" value="1"/>
</dbReference>
<dbReference type="PROSITE" id="PS50164">
    <property type="entry name" value="GIY_YIG"/>
    <property type="match status" value="1"/>
</dbReference>